<reference evidence="2 3" key="1">
    <citation type="submission" date="2021-07" db="EMBL/GenBank/DDBJ databases">
        <authorList>
            <person name="Palmer J.M."/>
        </authorList>
    </citation>
    <scope>NUCLEOTIDE SEQUENCE [LARGE SCALE GENOMIC DNA]</scope>
    <source>
        <strain evidence="2 3">AT_MEX2019</strain>
        <tissue evidence="2">Muscle</tissue>
    </source>
</reference>
<name>A0ABU7A113_9TELE</name>
<evidence type="ECO:0000313" key="2">
    <source>
        <dbReference type="EMBL" id="MED6231384.1"/>
    </source>
</evidence>
<organism evidence="2 3">
    <name type="scientific">Ataeniobius toweri</name>
    <dbReference type="NCBI Taxonomy" id="208326"/>
    <lineage>
        <taxon>Eukaryota</taxon>
        <taxon>Metazoa</taxon>
        <taxon>Chordata</taxon>
        <taxon>Craniata</taxon>
        <taxon>Vertebrata</taxon>
        <taxon>Euteleostomi</taxon>
        <taxon>Actinopterygii</taxon>
        <taxon>Neopterygii</taxon>
        <taxon>Teleostei</taxon>
        <taxon>Neoteleostei</taxon>
        <taxon>Acanthomorphata</taxon>
        <taxon>Ovalentaria</taxon>
        <taxon>Atherinomorphae</taxon>
        <taxon>Cyprinodontiformes</taxon>
        <taxon>Goodeidae</taxon>
        <taxon>Ataeniobius</taxon>
    </lineage>
</organism>
<accession>A0ABU7A113</accession>
<proteinExistence type="predicted"/>
<gene>
    <name evidence="2" type="ORF">ATANTOWER_000004</name>
</gene>
<protein>
    <submittedName>
        <fullName evidence="2">Uncharacterized protein</fullName>
    </submittedName>
</protein>
<feature type="region of interest" description="Disordered" evidence="1">
    <location>
        <begin position="49"/>
        <end position="70"/>
    </location>
</feature>
<dbReference type="Proteomes" id="UP001345963">
    <property type="component" value="Unassembled WGS sequence"/>
</dbReference>
<keyword evidence="3" id="KW-1185">Reference proteome</keyword>
<comment type="caution">
    <text evidence="2">The sequence shown here is derived from an EMBL/GenBank/DDBJ whole genome shotgun (WGS) entry which is preliminary data.</text>
</comment>
<dbReference type="EMBL" id="JAHUTI010000001">
    <property type="protein sequence ID" value="MED6231384.1"/>
    <property type="molecule type" value="Genomic_DNA"/>
</dbReference>
<sequence length="70" mass="7462">MSRRHRSGLFPLGGVQAASLRGWSPSQGDGYDHVVLVPTSGCGEEIGNAEGKKTGTEIQTHLNNNTHIFS</sequence>
<evidence type="ECO:0000313" key="3">
    <source>
        <dbReference type="Proteomes" id="UP001345963"/>
    </source>
</evidence>
<evidence type="ECO:0000256" key="1">
    <source>
        <dbReference type="SAM" id="MobiDB-lite"/>
    </source>
</evidence>
<feature type="compositionally biased region" description="Polar residues" evidence="1">
    <location>
        <begin position="56"/>
        <end position="70"/>
    </location>
</feature>